<gene>
    <name evidence="2" type="ORF">EURHEDRAFT_407456</name>
</gene>
<feature type="transmembrane region" description="Helical" evidence="1">
    <location>
        <begin position="136"/>
        <end position="157"/>
    </location>
</feature>
<evidence type="ECO:0000313" key="2">
    <source>
        <dbReference type="EMBL" id="EYE99495.1"/>
    </source>
</evidence>
<keyword evidence="1" id="KW-0472">Membrane</keyword>
<keyword evidence="3" id="KW-1185">Reference proteome</keyword>
<dbReference type="RefSeq" id="XP_040643183.1">
    <property type="nucleotide sequence ID" value="XM_040780557.1"/>
</dbReference>
<dbReference type="InterPro" id="IPR040410">
    <property type="entry name" value="UPF0658_Golgi"/>
</dbReference>
<dbReference type="PANTHER" id="PTHR34391">
    <property type="entry name" value="UPF0658 GOLGI APPARATUS MEMBRANE PROTEIN C1952.10C-RELATED"/>
    <property type="match status" value="1"/>
</dbReference>
<feature type="transmembrane region" description="Helical" evidence="1">
    <location>
        <begin position="178"/>
        <end position="202"/>
    </location>
</feature>
<dbReference type="GO" id="GO:0005794">
    <property type="term" value="C:Golgi apparatus"/>
    <property type="evidence" value="ECO:0007669"/>
    <property type="project" value="TreeGrafter"/>
</dbReference>
<dbReference type="Proteomes" id="UP000019804">
    <property type="component" value="Unassembled WGS sequence"/>
</dbReference>
<dbReference type="AlphaFoldDB" id="A0A017ST95"/>
<feature type="transmembrane region" description="Helical" evidence="1">
    <location>
        <begin position="279"/>
        <end position="304"/>
    </location>
</feature>
<feature type="transmembrane region" description="Helical" evidence="1">
    <location>
        <begin position="79"/>
        <end position="97"/>
    </location>
</feature>
<reference evidence="3" key="1">
    <citation type="journal article" date="2014" name="Nat. Commun.">
        <title>Genomic adaptations of the halophilic Dead Sea filamentous fungus Eurotium rubrum.</title>
        <authorList>
            <person name="Kis-Papo T."/>
            <person name="Weig A.R."/>
            <person name="Riley R."/>
            <person name="Persoh D."/>
            <person name="Salamov A."/>
            <person name="Sun H."/>
            <person name="Lipzen A."/>
            <person name="Wasser S.P."/>
            <person name="Rambold G."/>
            <person name="Grigoriev I.V."/>
            <person name="Nevo E."/>
        </authorList>
    </citation>
    <scope>NUCLEOTIDE SEQUENCE [LARGE SCALE GENOMIC DNA]</scope>
    <source>
        <strain evidence="3">CBS 135680</strain>
    </source>
</reference>
<evidence type="ECO:0000256" key="1">
    <source>
        <dbReference type="SAM" id="Phobius"/>
    </source>
</evidence>
<feature type="transmembrane region" description="Helical" evidence="1">
    <location>
        <begin position="12"/>
        <end position="32"/>
    </location>
</feature>
<accession>A0A017ST95</accession>
<evidence type="ECO:0000313" key="3">
    <source>
        <dbReference type="Proteomes" id="UP000019804"/>
    </source>
</evidence>
<dbReference type="EMBL" id="KK088411">
    <property type="protein sequence ID" value="EYE99495.1"/>
    <property type="molecule type" value="Genomic_DNA"/>
</dbReference>
<feature type="transmembrane region" description="Helical" evidence="1">
    <location>
        <begin position="214"/>
        <end position="234"/>
    </location>
</feature>
<dbReference type="OrthoDB" id="10252009at2759"/>
<feature type="transmembrane region" description="Helical" evidence="1">
    <location>
        <begin position="47"/>
        <end position="67"/>
    </location>
</feature>
<dbReference type="GeneID" id="63695681"/>
<name>A0A017ST95_ASPRC</name>
<keyword evidence="1" id="KW-1133">Transmembrane helix</keyword>
<keyword evidence="1" id="KW-0812">Transmembrane</keyword>
<feature type="transmembrane region" description="Helical" evidence="1">
    <location>
        <begin position="241"/>
        <end position="259"/>
    </location>
</feature>
<organism evidence="2 3">
    <name type="scientific">Aspergillus ruber (strain CBS 135680)</name>
    <dbReference type="NCBI Taxonomy" id="1388766"/>
    <lineage>
        <taxon>Eukaryota</taxon>
        <taxon>Fungi</taxon>
        <taxon>Dikarya</taxon>
        <taxon>Ascomycota</taxon>
        <taxon>Pezizomycotina</taxon>
        <taxon>Eurotiomycetes</taxon>
        <taxon>Eurotiomycetidae</taxon>
        <taxon>Eurotiales</taxon>
        <taxon>Aspergillaceae</taxon>
        <taxon>Aspergillus</taxon>
        <taxon>Aspergillus subgen. Aspergillus</taxon>
    </lineage>
</organism>
<dbReference type="PANTHER" id="PTHR34391:SF1">
    <property type="entry name" value="UPF0658 GOLGI APPARATUS MEMBRANE PROTEIN C1952.10C-RELATED"/>
    <property type="match status" value="1"/>
</dbReference>
<protein>
    <submittedName>
        <fullName evidence="2">Uncharacterized protein</fullName>
    </submittedName>
</protein>
<sequence>MYRPTAKNEWWFCGTLTVQALIITALEAYIFVEWELWVTPNITQVPISYLVPIGMGILVFACVYEVILALDAIHNKNNILLFAICVSNVCSNIFAVMRCISMRDTTTRLSAQSAESTPALVSSSWSVWPRIQLAEILVPVITGLGTFVLWPCAYYLHREYSWAIYKCVHGSSEIRMRYLAYEIYLVLIKLDFYFLVGFIIQYDLVDVHFNEPEYTLTMLIIPAAFVVMVLGIYFVQHERTLCMIPIVTCYLGLITYLLSRIIVLCGDGLRANTAGKDMMLLFAFITLVFTTLTLVCAIICMVNFNRGLKIVNMKRKDVARESYMMRGVGANTSYQGRMSRISLV</sequence>
<proteinExistence type="predicted"/>
<dbReference type="STRING" id="1388766.A0A017ST95"/>
<dbReference type="HOGENOM" id="CLU_029564_1_0_1"/>